<reference evidence="9 10" key="1">
    <citation type="journal article" date="2013" name="Nature">
        <title>Insights into bilaterian evolution from three spiralian genomes.</title>
        <authorList>
            <person name="Simakov O."/>
            <person name="Marletaz F."/>
            <person name="Cho S.J."/>
            <person name="Edsinger-Gonzales E."/>
            <person name="Havlak P."/>
            <person name="Hellsten U."/>
            <person name="Kuo D.H."/>
            <person name="Larsson T."/>
            <person name="Lv J."/>
            <person name="Arendt D."/>
            <person name="Savage R."/>
            <person name="Osoegawa K."/>
            <person name="de Jong P."/>
            <person name="Grimwood J."/>
            <person name="Chapman J.A."/>
            <person name="Shapiro H."/>
            <person name="Aerts A."/>
            <person name="Otillar R.P."/>
            <person name="Terry A.Y."/>
            <person name="Boore J.L."/>
            <person name="Grigoriev I.V."/>
            <person name="Lindberg D.R."/>
            <person name="Seaver E.C."/>
            <person name="Weisblat D.A."/>
            <person name="Putnam N.H."/>
            <person name="Rokhsar D.S."/>
        </authorList>
    </citation>
    <scope>NUCLEOTIDE SEQUENCE [LARGE SCALE GENOMIC DNA]</scope>
</reference>
<dbReference type="OMA" id="KYMETGY"/>
<name>V3ZK97_LOTGI</name>
<dbReference type="Gene3D" id="1.50.10.20">
    <property type="match status" value="1"/>
</dbReference>
<dbReference type="Proteomes" id="UP000030746">
    <property type="component" value="Unassembled WGS sequence"/>
</dbReference>
<dbReference type="Pfam" id="PF00207">
    <property type="entry name" value="A2M"/>
    <property type="match status" value="1"/>
</dbReference>
<dbReference type="SUPFAM" id="SSF81296">
    <property type="entry name" value="E set domains"/>
    <property type="match status" value="1"/>
</dbReference>
<dbReference type="Pfam" id="PF07678">
    <property type="entry name" value="TED_complement"/>
    <property type="match status" value="1"/>
</dbReference>
<dbReference type="InterPro" id="IPR001599">
    <property type="entry name" value="Macroglobln_a2"/>
</dbReference>
<dbReference type="EMBL" id="KB203854">
    <property type="protein sequence ID" value="ESO82800.1"/>
    <property type="molecule type" value="Genomic_DNA"/>
</dbReference>
<evidence type="ECO:0008006" key="11">
    <source>
        <dbReference type="Google" id="ProtNLM"/>
    </source>
</evidence>
<dbReference type="Gene3D" id="2.60.40.10">
    <property type="entry name" value="Immunoglobulins"/>
    <property type="match status" value="1"/>
</dbReference>
<feature type="domain" description="Alpha-2-macroglobulin" evidence="7">
    <location>
        <begin position="59"/>
        <end position="150"/>
    </location>
</feature>
<evidence type="ECO:0000256" key="6">
    <source>
        <dbReference type="ARBA" id="ARBA00023157"/>
    </source>
</evidence>
<dbReference type="PANTHER" id="PTHR11412">
    <property type="entry name" value="MACROGLOBULIN / COMPLEMENT"/>
    <property type="match status" value="1"/>
</dbReference>
<dbReference type="SUPFAM" id="SSF49410">
    <property type="entry name" value="Alpha-macroglobulin receptor domain"/>
    <property type="match status" value="1"/>
</dbReference>
<keyword evidence="4" id="KW-0722">Serine protease inhibitor</keyword>
<organism evidence="9 10">
    <name type="scientific">Lottia gigantea</name>
    <name type="common">Giant owl limpet</name>
    <dbReference type="NCBI Taxonomy" id="225164"/>
    <lineage>
        <taxon>Eukaryota</taxon>
        <taxon>Metazoa</taxon>
        <taxon>Spiralia</taxon>
        <taxon>Lophotrochozoa</taxon>
        <taxon>Mollusca</taxon>
        <taxon>Gastropoda</taxon>
        <taxon>Patellogastropoda</taxon>
        <taxon>Lottioidea</taxon>
        <taxon>Lottiidae</taxon>
        <taxon>Lottia</taxon>
    </lineage>
</organism>
<dbReference type="InterPro" id="IPR036595">
    <property type="entry name" value="A-macroglobulin_rcpt-bd_sf"/>
</dbReference>
<sequence length="825" mass="91192">MTDIDVYYREINPFYYEDMDDVMVDFADNGPAPNAGMGVGGSVQKLAEVKHVRKYFPETWLWESGKTGLNGEFVFSSRVPDTITSWFATAFSVSPTNGLGLTTTPAKLNAFQKFFVSLNLPYSIRRGENFELLASVSNYLKQDINVVVTLKRSDDFAVLNSNSLDEEYVSEEMIETILVKSDSVKTISFRIQPKKLGDITVSVKAQPPQSSGEDGDAVDKTVFVKPEGFKMMNATSFYVDLSETTAYDDEVDIWYPIDVVSGSRRAEVQVTGDVMGPALDGLEKLLQVPYGCGEQNMISFVPNIYVCDYLTSVGKITEDIRSRSVKNMQRGYQRELKYRHGDGSFSAFGESDESGSTWLTAFVLKSYTQASSYITVDSSIQSKSVQFLKNQLNKNGSFNEPGRVIHTEMLGGAGRDNKGLTAFVLTAMLESKDHIDPTLYEQATRGSINYLEGLVDKNGISRTYEKAIILYGLTLAKSPKANVLLNQLMDANFEKPWSRTDTVTTKSPVTDDIRITPYHPPKATASDVETWAYVLLSLCELDRVAEARPTVKWLMSQQNSFGGYHSSQDTVVTLQALASFAKKTSSAEKDMIVNVDANGLKKTFTVNKDNSLILQSVVLSDDSRNVKVRATGSGTAIVKVMWRYHSKTPIPSLLPQNGQNKAPIILRASTNIVSNGQSVVSACVKCAEDIGMSMISFDMPSGNTPTNVEELKKNKQIKRVEEKDEALHLYLDKIPESESCFNVELMQTQDVKNIQDAPIIAKAYYQTEIETSVLYNIAEKSVDFCDMCKGDGCVGCSSSMANNWNKASLTAVALICVLLSIIFAI</sequence>
<evidence type="ECO:0000256" key="1">
    <source>
        <dbReference type="ARBA" id="ARBA00010952"/>
    </source>
</evidence>
<dbReference type="Gene3D" id="2.60.120.1540">
    <property type="match status" value="1"/>
</dbReference>
<evidence type="ECO:0000256" key="4">
    <source>
        <dbReference type="ARBA" id="ARBA00022900"/>
    </source>
</evidence>
<keyword evidence="10" id="KW-1185">Reference proteome</keyword>
<dbReference type="SUPFAM" id="SSF48239">
    <property type="entry name" value="Terpenoid cyclases/Protein prenyltransferases"/>
    <property type="match status" value="1"/>
</dbReference>
<dbReference type="AlphaFoldDB" id="V3ZK97"/>
<accession>V3ZK97</accession>
<dbReference type="KEGG" id="lgi:LOTGIDRAFT_211452"/>
<gene>
    <name evidence="9" type="ORF">LOTGIDRAFT_211452</name>
</gene>
<proteinExistence type="inferred from homology"/>
<evidence type="ECO:0000259" key="8">
    <source>
        <dbReference type="SMART" id="SM01361"/>
    </source>
</evidence>
<dbReference type="HOGENOM" id="CLU_001634_3_0_1"/>
<dbReference type="PANTHER" id="PTHR11412:SF136">
    <property type="entry name" value="CD109 ANTIGEN"/>
    <property type="match status" value="1"/>
</dbReference>
<feature type="domain" description="Alpha-macroglobulin receptor-binding" evidence="8">
    <location>
        <begin position="690"/>
        <end position="775"/>
    </location>
</feature>
<dbReference type="InterPro" id="IPR050473">
    <property type="entry name" value="A2M/Complement_sys"/>
</dbReference>
<dbReference type="CTD" id="20246293"/>
<dbReference type="InterPro" id="IPR041813">
    <property type="entry name" value="A2M_TED"/>
</dbReference>
<dbReference type="InterPro" id="IPR008930">
    <property type="entry name" value="Terpenoid_cyclase/PrenylTrfase"/>
</dbReference>
<dbReference type="InterPro" id="IPR009048">
    <property type="entry name" value="A-macroglobulin_rcpt-bd"/>
</dbReference>
<dbReference type="GO" id="GO:0005615">
    <property type="term" value="C:extracellular space"/>
    <property type="evidence" value="ECO:0007669"/>
    <property type="project" value="InterPro"/>
</dbReference>
<dbReference type="InterPro" id="IPR011626">
    <property type="entry name" value="Alpha-macroglobulin_TED"/>
</dbReference>
<evidence type="ECO:0000259" key="7">
    <source>
        <dbReference type="SMART" id="SM01360"/>
    </source>
</evidence>
<dbReference type="InterPro" id="IPR047565">
    <property type="entry name" value="Alpha-macroglob_thiol-ester_cl"/>
</dbReference>
<evidence type="ECO:0000256" key="3">
    <source>
        <dbReference type="ARBA" id="ARBA00022729"/>
    </source>
</evidence>
<dbReference type="GeneID" id="20246293"/>
<dbReference type="Gene3D" id="2.60.40.690">
    <property type="entry name" value="Alpha-macroglobulin, receptor-binding domain"/>
    <property type="match status" value="1"/>
</dbReference>
<dbReference type="OrthoDB" id="9998011at2759"/>
<keyword evidence="2" id="KW-0646">Protease inhibitor</keyword>
<dbReference type="InterPro" id="IPR013783">
    <property type="entry name" value="Ig-like_fold"/>
</dbReference>
<dbReference type="SMART" id="SM01419">
    <property type="entry name" value="Thiol-ester_cl"/>
    <property type="match status" value="1"/>
</dbReference>
<dbReference type="GO" id="GO:0004867">
    <property type="term" value="F:serine-type endopeptidase inhibitor activity"/>
    <property type="evidence" value="ECO:0007669"/>
    <property type="project" value="UniProtKB-KW"/>
</dbReference>
<evidence type="ECO:0000256" key="2">
    <source>
        <dbReference type="ARBA" id="ARBA00022690"/>
    </source>
</evidence>
<evidence type="ECO:0000313" key="9">
    <source>
        <dbReference type="EMBL" id="ESO82800.1"/>
    </source>
</evidence>
<dbReference type="SMART" id="SM01360">
    <property type="entry name" value="A2M"/>
    <property type="match status" value="1"/>
</dbReference>
<dbReference type="InterPro" id="IPR014756">
    <property type="entry name" value="Ig_E-set"/>
</dbReference>
<keyword evidence="3" id="KW-0732">Signal</keyword>
<comment type="similarity">
    <text evidence="1">Belongs to the protease inhibitor I39 (alpha-2-macroglobulin) family.</text>
</comment>
<dbReference type="PROSITE" id="PS00477">
    <property type="entry name" value="ALPHA_2_MACROGLOBULIN"/>
    <property type="match status" value="1"/>
</dbReference>
<dbReference type="STRING" id="225164.V3ZK97"/>
<keyword evidence="6" id="KW-1015">Disulfide bond</keyword>
<dbReference type="Pfam" id="PF07677">
    <property type="entry name" value="A2M_recep"/>
    <property type="match status" value="1"/>
</dbReference>
<keyword evidence="5" id="KW-0882">Thioester bond</keyword>
<dbReference type="SMART" id="SM01361">
    <property type="entry name" value="A2M_recep"/>
    <property type="match status" value="1"/>
</dbReference>
<dbReference type="Gene3D" id="2.20.130.20">
    <property type="match status" value="1"/>
</dbReference>
<protein>
    <recommendedName>
        <fullName evidence="11">Alpha-2-macroglobulin domain-containing protein</fullName>
    </recommendedName>
</protein>
<dbReference type="RefSeq" id="XP_009066593.1">
    <property type="nucleotide sequence ID" value="XM_009068345.1"/>
</dbReference>
<evidence type="ECO:0000256" key="5">
    <source>
        <dbReference type="ARBA" id="ARBA00022966"/>
    </source>
</evidence>
<evidence type="ECO:0000313" key="10">
    <source>
        <dbReference type="Proteomes" id="UP000030746"/>
    </source>
</evidence>
<dbReference type="InterPro" id="IPR019742">
    <property type="entry name" value="MacrogloblnA2_CS"/>
</dbReference>
<dbReference type="CDD" id="cd02897">
    <property type="entry name" value="A2M_2"/>
    <property type="match status" value="1"/>
</dbReference>